<dbReference type="InterPro" id="IPR035437">
    <property type="entry name" value="SNase_OB-fold_sf"/>
</dbReference>
<keyword evidence="2 4" id="KW-0963">Cytoplasm</keyword>
<evidence type="ECO:0000313" key="8">
    <source>
        <dbReference type="Proteomes" id="UP000886523"/>
    </source>
</evidence>
<dbReference type="Gene3D" id="2.30.30.140">
    <property type="match status" value="1"/>
</dbReference>
<evidence type="ECO:0000259" key="6">
    <source>
        <dbReference type="PROSITE" id="PS50830"/>
    </source>
</evidence>
<dbReference type="PIRSF" id="PIRSF017179">
    <property type="entry name" value="RISC-Tudor-SN"/>
    <property type="match status" value="1"/>
</dbReference>
<accession>A0A9P6BCU8</accession>
<organism evidence="7 8">
    <name type="scientific">Hydnum rufescens UP504</name>
    <dbReference type="NCBI Taxonomy" id="1448309"/>
    <lineage>
        <taxon>Eukaryota</taxon>
        <taxon>Fungi</taxon>
        <taxon>Dikarya</taxon>
        <taxon>Basidiomycota</taxon>
        <taxon>Agaricomycotina</taxon>
        <taxon>Agaricomycetes</taxon>
        <taxon>Cantharellales</taxon>
        <taxon>Hydnaceae</taxon>
        <taxon>Hydnum</taxon>
    </lineage>
</organism>
<name>A0A9P6BCU8_9AGAM</name>
<keyword evidence="8" id="KW-1185">Reference proteome</keyword>
<dbReference type="GO" id="GO:0003723">
    <property type="term" value="F:RNA binding"/>
    <property type="evidence" value="ECO:0007669"/>
    <property type="project" value="UniProtKB-UniRule"/>
</dbReference>
<dbReference type="Pfam" id="PF00565">
    <property type="entry name" value="SNase"/>
    <property type="match status" value="4"/>
</dbReference>
<dbReference type="Gene3D" id="2.40.50.90">
    <property type="match status" value="5"/>
</dbReference>
<dbReference type="EMBL" id="MU128909">
    <property type="protein sequence ID" value="KAF9521010.1"/>
    <property type="molecule type" value="Genomic_DNA"/>
</dbReference>
<feature type="domain" description="TNase-like" evidence="6">
    <location>
        <begin position="35"/>
        <end position="167"/>
    </location>
</feature>
<dbReference type="FunFam" id="2.30.30.140:FF:000018">
    <property type="entry name" value="Serine/threonine-protein kinase 31"/>
    <property type="match status" value="1"/>
</dbReference>
<dbReference type="GO" id="GO:0005634">
    <property type="term" value="C:nucleus"/>
    <property type="evidence" value="ECO:0007669"/>
    <property type="project" value="TreeGrafter"/>
</dbReference>
<dbReference type="InterPro" id="IPR016685">
    <property type="entry name" value="Silence_cplx_Nase-comp_TudorSN"/>
</dbReference>
<feature type="domain" description="TNase-like" evidence="6">
    <location>
        <begin position="523"/>
        <end position="656"/>
    </location>
</feature>
<dbReference type="InterPro" id="IPR016071">
    <property type="entry name" value="Staphylococal_nuclease_OB-fold"/>
</dbReference>
<dbReference type="GO" id="GO:0005829">
    <property type="term" value="C:cytosol"/>
    <property type="evidence" value="ECO:0007669"/>
    <property type="project" value="UniProtKB-UniRule"/>
</dbReference>
<dbReference type="Proteomes" id="UP000886523">
    <property type="component" value="Unassembled WGS sequence"/>
</dbReference>
<dbReference type="PANTHER" id="PTHR12302:SF2">
    <property type="entry name" value="STAPHYLOCOCCAL NUCLEASE DOMAIN-CONTAINING PROTEIN 1"/>
    <property type="match status" value="1"/>
</dbReference>
<reference evidence="7" key="1">
    <citation type="journal article" date="2020" name="Nat. Commun.">
        <title>Large-scale genome sequencing of mycorrhizal fungi provides insights into the early evolution of symbiotic traits.</title>
        <authorList>
            <person name="Miyauchi S."/>
            <person name="Kiss E."/>
            <person name="Kuo A."/>
            <person name="Drula E."/>
            <person name="Kohler A."/>
            <person name="Sanchez-Garcia M."/>
            <person name="Morin E."/>
            <person name="Andreopoulos B."/>
            <person name="Barry K.W."/>
            <person name="Bonito G."/>
            <person name="Buee M."/>
            <person name="Carver A."/>
            <person name="Chen C."/>
            <person name="Cichocki N."/>
            <person name="Clum A."/>
            <person name="Culley D."/>
            <person name="Crous P.W."/>
            <person name="Fauchery L."/>
            <person name="Girlanda M."/>
            <person name="Hayes R.D."/>
            <person name="Keri Z."/>
            <person name="LaButti K."/>
            <person name="Lipzen A."/>
            <person name="Lombard V."/>
            <person name="Magnuson J."/>
            <person name="Maillard F."/>
            <person name="Murat C."/>
            <person name="Nolan M."/>
            <person name="Ohm R.A."/>
            <person name="Pangilinan J."/>
            <person name="Pereira M.F."/>
            <person name="Perotto S."/>
            <person name="Peter M."/>
            <person name="Pfister S."/>
            <person name="Riley R."/>
            <person name="Sitrit Y."/>
            <person name="Stielow J.B."/>
            <person name="Szollosi G."/>
            <person name="Zifcakova L."/>
            <person name="Stursova M."/>
            <person name="Spatafora J.W."/>
            <person name="Tedersoo L."/>
            <person name="Vaario L.M."/>
            <person name="Yamada A."/>
            <person name="Yan M."/>
            <person name="Wang P."/>
            <person name="Xu J."/>
            <person name="Bruns T."/>
            <person name="Baldrian P."/>
            <person name="Vilgalys R."/>
            <person name="Dunand C."/>
            <person name="Henrissat B."/>
            <person name="Grigoriev I.V."/>
            <person name="Hibbett D."/>
            <person name="Nagy L.G."/>
            <person name="Martin F.M."/>
        </authorList>
    </citation>
    <scope>NUCLEOTIDE SEQUENCE</scope>
    <source>
        <strain evidence="7">UP504</strain>
    </source>
</reference>
<sequence>MQVAISPHVTPEIATILCTFSPSKNCIKNVVESSVLSGDTLVLRGRPGPQGQPPKERVLHLADVSAPRLGNAQRDDEPLAFESRDFLRTLVVGKEISFTSTHSLPSTDNTSRDFGHAQLGDLDIAVELLKSGWAKVKENKRDDSDTDVARKALEAEARALGKVYYTMPPDPQSFLNEHKGKNIDALVESVKDGSTLRVRLMLPGDVHQIINLALAGVRSPRASGRETEIAEPWGDEAKFFTESRIGQRAIRVQLLALPTPSGIPFSSSASAPPAPASIIIGTVLHPAGNIAEHLVAGGLARVVDWHAGMLGASGGMERLRLAEKAAKEKRLGLYENIPVPSNGSHPGNGALPGHERVQFDAQVIRIWSGDQISVLQKGSSKERRLQLSSLRAPRAETVSYAAEAKEFLRKKLIGKIVHVKIDFVRPAEGEFEERECATIRYGGGNINVAEQLIDKGLATALRHKRDDENRSPDYDKLTAAEQSAVAEARGIHSGKTLPVPRIGNASETAAKAAQFLNSFKRIGRMAAQVLNVTSGSRFKLFIPKENQTLTFVLSGPRGPNESNAIVEKAEPYGQEAFDFSIRRYMQRDVEVEFDSTDKSGGFIGTLYVNRENVALELVREGLATIHAYSADALPWAKLLYEAEAEAKAAKRNIWANYNEDEAIPAAVENGNEAPLKLEYLDVIISDVRSKPDFSFSVQMLNNDGIAALERLMYDFSLHHRTAPPVPGFTPRGGELVSARFSGDGGWYRAKVRRSSPAKKEAELSFIDYGNQEIVSFSNIRPLDQKFRALPGQAQDARLSFVTLIGPESEYHDEAIERFQSLCAGRKLIANVDHRENGLLHLRLIDPADPASASDPAACLNADLVREGLAIVERKIKYAPAYPDMLVKLQATSESAKKDRAGIYEFGDISPDDN</sequence>
<feature type="domain" description="TNase-like" evidence="6">
    <location>
        <begin position="357"/>
        <end position="494"/>
    </location>
</feature>
<dbReference type="GO" id="GO:0004518">
    <property type="term" value="F:nuclease activity"/>
    <property type="evidence" value="ECO:0007669"/>
    <property type="project" value="TreeGrafter"/>
</dbReference>
<dbReference type="PROSITE" id="PS50304">
    <property type="entry name" value="TUDOR"/>
    <property type="match status" value="1"/>
</dbReference>
<evidence type="ECO:0000256" key="4">
    <source>
        <dbReference type="PIRNR" id="PIRNR017179"/>
    </source>
</evidence>
<dbReference type="GO" id="GO:0031332">
    <property type="term" value="C:RNAi effector complex"/>
    <property type="evidence" value="ECO:0007669"/>
    <property type="project" value="InterPro"/>
</dbReference>
<dbReference type="OrthoDB" id="10023235at2759"/>
<dbReference type="SMART" id="SM00333">
    <property type="entry name" value="TUDOR"/>
    <property type="match status" value="1"/>
</dbReference>
<evidence type="ECO:0000259" key="5">
    <source>
        <dbReference type="PROSITE" id="PS50304"/>
    </source>
</evidence>
<dbReference type="SUPFAM" id="SSF50199">
    <property type="entry name" value="Staphylococcal nuclease"/>
    <property type="match status" value="5"/>
</dbReference>
<dbReference type="PANTHER" id="PTHR12302">
    <property type="entry name" value="EBNA2 BINDING PROTEIN P100"/>
    <property type="match status" value="1"/>
</dbReference>
<protein>
    <recommendedName>
        <fullName evidence="9">Transcription factor</fullName>
    </recommendedName>
</protein>
<dbReference type="AlphaFoldDB" id="A0A9P6BCU8"/>
<keyword evidence="3" id="KW-0677">Repeat</keyword>
<comment type="subcellular location">
    <subcellularLocation>
        <location evidence="1 4">Cytoplasm</location>
    </subcellularLocation>
</comment>
<dbReference type="GO" id="GO:0031047">
    <property type="term" value="P:regulatory ncRNA-mediated gene silencing"/>
    <property type="evidence" value="ECO:0007669"/>
    <property type="project" value="UniProtKB-UniRule"/>
</dbReference>
<proteinExistence type="predicted"/>
<evidence type="ECO:0000256" key="1">
    <source>
        <dbReference type="ARBA" id="ARBA00004496"/>
    </source>
</evidence>
<feature type="domain" description="TNase-like" evidence="6">
    <location>
        <begin position="181"/>
        <end position="336"/>
    </location>
</feature>
<dbReference type="SMART" id="SM00318">
    <property type="entry name" value="SNc"/>
    <property type="match status" value="4"/>
</dbReference>
<comment type="caution">
    <text evidence="7">The sequence shown here is derived from an EMBL/GenBank/DDBJ whole genome shotgun (WGS) entry which is preliminary data.</text>
</comment>
<evidence type="ECO:0008006" key="9">
    <source>
        <dbReference type="Google" id="ProtNLM"/>
    </source>
</evidence>
<gene>
    <name evidence="7" type="ORF">BS47DRAFT_1370210</name>
</gene>
<dbReference type="SUPFAM" id="SSF63748">
    <property type="entry name" value="Tudor/PWWP/MBT"/>
    <property type="match status" value="1"/>
</dbReference>
<dbReference type="PROSITE" id="PS50830">
    <property type="entry name" value="TNASE_3"/>
    <property type="match status" value="4"/>
</dbReference>
<dbReference type="Pfam" id="PF00567">
    <property type="entry name" value="TUDOR"/>
    <property type="match status" value="1"/>
</dbReference>
<evidence type="ECO:0000313" key="7">
    <source>
        <dbReference type="EMBL" id="KAF9521010.1"/>
    </source>
</evidence>
<dbReference type="GO" id="GO:0006402">
    <property type="term" value="P:mRNA catabolic process"/>
    <property type="evidence" value="ECO:0007669"/>
    <property type="project" value="UniProtKB-UniRule"/>
</dbReference>
<evidence type="ECO:0000256" key="2">
    <source>
        <dbReference type="ARBA" id="ARBA00022490"/>
    </source>
</evidence>
<evidence type="ECO:0000256" key="3">
    <source>
        <dbReference type="ARBA" id="ARBA00022737"/>
    </source>
</evidence>
<feature type="domain" description="Tudor" evidence="5">
    <location>
        <begin position="729"/>
        <end position="789"/>
    </location>
</feature>
<dbReference type="InterPro" id="IPR002999">
    <property type="entry name" value="Tudor"/>
</dbReference>